<dbReference type="InterPro" id="IPR029044">
    <property type="entry name" value="Nucleotide-diphossugar_trans"/>
</dbReference>
<dbReference type="NCBIfam" id="TIGR01208">
    <property type="entry name" value="rmlA_long"/>
    <property type="match status" value="1"/>
</dbReference>
<dbReference type="InterPro" id="IPR056729">
    <property type="entry name" value="GMPPB_C"/>
</dbReference>
<feature type="domain" description="Mannose-1-phosphate guanyltransferase C-terminal" evidence="2">
    <location>
        <begin position="275"/>
        <end position="340"/>
    </location>
</feature>
<dbReference type="PANTHER" id="PTHR42883:SF2">
    <property type="entry name" value="THYMIDYLYLTRANSFERASE"/>
    <property type="match status" value="1"/>
</dbReference>
<evidence type="ECO:0000259" key="1">
    <source>
        <dbReference type="Pfam" id="PF00483"/>
    </source>
</evidence>
<organism evidence="3 4">
    <name type="scientific">candidate division WWE3 bacterium RIFCSPLOWO2_12_FULL_36_10</name>
    <dbReference type="NCBI Taxonomy" id="1802630"/>
    <lineage>
        <taxon>Bacteria</taxon>
        <taxon>Katanobacteria</taxon>
    </lineage>
</organism>
<keyword evidence="3" id="KW-0808">Transferase</keyword>
<dbReference type="InterPro" id="IPR005835">
    <property type="entry name" value="NTP_transferase_dom"/>
</dbReference>
<dbReference type="SUPFAM" id="SSF53448">
    <property type="entry name" value="Nucleotide-diphospho-sugar transferases"/>
    <property type="match status" value="1"/>
</dbReference>
<accession>A0A1F4VGX3</accession>
<dbReference type="EMBL" id="MEVN01000038">
    <property type="protein sequence ID" value="OGC56429.1"/>
    <property type="molecule type" value="Genomic_DNA"/>
</dbReference>
<evidence type="ECO:0000313" key="3">
    <source>
        <dbReference type="EMBL" id="OGC56429.1"/>
    </source>
</evidence>
<dbReference type="InterPro" id="IPR005908">
    <property type="entry name" value="G1P_thy_trans_l"/>
</dbReference>
<dbReference type="AlphaFoldDB" id="A0A1F4VGX3"/>
<dbReference type="Gene3D" id="2.160.10.10">
    <property type="entry name" value="Hexapeptide repeat proteins"/>
    <property type="match status" value="1"/>
</dbReference>
<reference evidence="3 4" key="1">
    <citation type="journal article" date="2016" name="Nat. Commun.">
        <title>Thousands of microbial genomes shed light on interconnected biogeochemical processes in an aquifer system.</title>
        <authorList>
            <person name="Anantharaman K."/>
            <person name="Brown C.T."/>
            <person name="Hug L.A."/>
            <person name="Sharon I."/>
            <person name="Castelle C.J."/>
            <person name="Probst A.J."/>
            <person name="Thomas B.C."/>
            <person name="Singh A."/>
            <person name="Wilkins M.J."/>
            <person name="Karaoz U."/>
            <person name="Brodie E.L."/>
            <person name="Williams K.H."/>
            <person name="Hubbard S.S."/>
            <person name="Banfield J.F."/>
        </authorList>
    </citation>
    <scope>NUCLEOTIDE SEQUENCE [LARGE SCALE GENOMIC DNA]</scope>
</reference>
<evidence type="ECO:0000259" key="2">
    <source>
        <dbReference type="Pfam" id="PF25087"/>
    </source>
</evidence>
<name>A0A1F4VGX3_UNCKA</name>
<dbReference type="GO" id="GO:0016740">
    <property type="term" value="F:transferase activity"/>
    <property type="evidence" value="ECO:0007669"/>
    <property type="project" value="UniProtKB-KW"/>
</dbReference>
<dbReference type="Proteomes" id="UP000177763">
    <property type="component" value="Unassembled WGS sequence"/>
</dbReference>
<gene>
    <name evidence="3" type="ORF">A3H26_01005</name>
</gene>
<dbReference type="Gene3D" id="3.90.550.10">
    <property type="entry name" value="Spore Coat Polysaccharide Biosynthesis Protein SpsA, Chain A"/>
    <property type="match status" value="1"/>
</dbReference>
<dbReference type="Pfam" id="PF25087">
    <property type="entry name" value="GMPPB_C"/>
    <property type="match status" value="1"/>
</dbReference>
<proteinExistence type="predicted"/>
<feature type="domain" description="Nucleotidyl transferase" evidence="1">
    <location>
        <begin position="2"/>
        <end position="237"/>
    </location>
</feature>
<comment type="caution">
    <text evidence="3">The sequence shown here is derived from an EMBL/GenBank/DDBJ whole genome shotgun (WGS) entry which is preliminary data.</text>
</comment>
<sequence length="358" mass="40241">MKAIIAAGGKGTRLYPLTYSNNKHLIPIANKPLVFYPLESIVEVGIKEIGIVYRNNLDEIKGVLGNGSKWGVKLTYIQQKEPLGLAHVIKISKEFINGDRFVYHLGDNIFVNGIKKPFDIFNSGKINALVTVIHHKENSRMGVPYFDRKGNLIEYVEKPKNPPHDFAIPGLYFFDSSVFKCFEGKSAIKPSERGEYEISAPYQWLIDHQYVVKTVEYEGIWKDPGKFNDLVETNMVLLSFKKDFLNKGKIDKKSHISGDIEIGKTSRIKGSTLRGPLSIDEDVLIKNSYIGPYTSIGKNCTLINCHIENSVLMDGVRIENVEGRIDASLIGRNSQITSVNERPVSHSFMLGDHTKVIL</sequence>
<dbReference type="PANTHER" id="PTHR42883">
    <property type="entry name" value="GLUCOSE-1-PHOSPHATE THYMIDYLTRANSFERASE"/>
    <property type="match status" value="1"/>
</dbReference>
<protein>
    <submittedName>
        <fullName evidence="3">Glucose-1-phosphate thymidylyltransferase</fullName>
    </submittedName>
</protein>
<dbReference type="STRING" id="1802630.A3H26_01005"/>
<dbReference type="Pfam" id="PF00483">
    <property type="entry name" value="NTP_transferase"/>
    <property type="match status" value="1"/>
</dbReference>
<evidence type="ECO:0000313" key="4">
    <source>
        <dbReference type="Proteomes" id="UP000177763"/>
    </source>
</evidence>